<evidence type="ECO:0000313" key="12">
    <source>
        <dbReference type="EMBL" id="MFC6198920.1"/>
    </source>
</evidence>
<dbReference type="Pfam" id="PF00639">
    <property type="entry name" value="Rotamase"/>
    <property type="match status" value="1"/>
</dbReference>
<dbReference type="SUPFAM" id="SSF109998">
    <property type="entry name" value="Triger factor/SurA peptide-binding domain-like"/>
    <property type="match status" value="1"/>
</dbReference>
<evidence type="ECO:0000256" key="5">
    <source>
        <dbReference type="ARBA" id="ARBA00023110"/>
    </source>
</evidence>
<evidence type="ECO:0000256" key="4">
    <source>
        <dbReference type="ARBA" id="ARBA00018370"/>
    </source>
</evidence>
<accession>A0ABW1SB64</accession>
<dbReference type="GO" id="GO:0003755">
    <property type="term" value="F:peptidyl-prolyl cis-trans isomerase activity"/>
    <property type="evidence" value="ECO:0007669"/>
    <property type="project" value="UniProtKB-EC"/>
</dbReference>
<dbReference type="PROSITE" id="PS50198">
    <property type="entry name" value="PPIC_PPIASE_2"/>
    <property type="match status" value="1"/>
</dbReference>
<dbReference type="InterPro" id="IPR000297">
    <property type="entry name" value="PPIase_PpiC"/>
</dbReference>
<dbReference type="PANTHER" id="PTHR47245:SF2">
    <property type="entry name" value="PEPTIDYL-PROLYL CIS-TRANS ISOMERASE HP_0175-RELATED"/>
    <property type="match status" value="1"/>
</dbReference>
<comment type="caution">
    <text evidence="12">The sequence shown here is derived from an EMBL/GenBank/DDBJ whole genome shotgun (WGS) entry which is preliminary data.</text>
</comment>
<organism evidence="12 13">
    <name type="scientific">Ponticaulis profundi</name>
    <dbReference type="NCBI Taxonomy" id="2665222"/>
    <lineage>
        <taxon>Bacteria</taxon>
        <taxon>Pseudomonadati</taxon>
        <taxon>Pseudomonadota</taxon>
        <taxon>Alphaproteobacteria</taxon>
        <taxon>Hyphomonadales</taxon>
        <taxon>Hyphomonadaceae</taxon>
        <taxon>Ponticaulis</taxon>
    </lineage>
</organism>
<reference evidence="13" key="1">
    <citation type="journal article" date="2019" name="Int. J. Syst. Evol. Microbiol.">
        <title>The Global Catalogue of Microorganisms (GCM) 10K type strain sequencing project: providing services to taxonomists for standard genome sequencing and annotation.</title>
        <authorList>
            <consortium name="The Broad Institute Genomics Platform"/>
            <consortium name="The Broad Institute Genome Sequencing Center for Infectious Disease"/>
            <person name="Wu L."/>
            <person name="Ma J."/>
        </authorList>
    </citation>
    <scope>NUCLEOTIDE SEQUENCE [LARGE SCALE GENOMIC DNA]</scope>
    <source>
        <strain evidence="13">CGMCC-1.15741</strain>
    </source>
</reference>
<feature type="chain" id="PRO_5045142601" description="Parvulin-like PPIase" evidence="10">
    <location>
        <begin position="19"/>
        <end position="328"/>
    </location>
</feature>
<feature type="signal peptide" evidence="10">
    <location>
        <begin position="1"/>
        <end position="18"/>
    </location>
</feature>
<dbReference type="PROSITE" id="PS51257">
    <property type="entry name" value="PROKAR_LIPOPROTEIN"/>
    <property type="match status" value="1"/>
</dbReference>
<keyword evidence="10" id="KW-0732">Signal</keyword>
<keyword evidence="13" id="KW-1185">Reference proteome</keyword>
<dbReference type="PANTHER" id="PTHR47245">
    <property type="entry name" value="PEPTIDYLPROLYL ISOMERASE"/>
    <property type="match status" value="1"/>
</dbReference>
<dbReference type="Gene3D" id="3.10.50.40">
    <property type="match status" value="1"/>
</dbReference>
<evidence type="ECO:0000256" key="10">
    <source>
        <dbReference type="SAM" id="SignalP"/>
    </source>
</evidence>
<evidence type="ECO:0000256" key="7">
    <source>
        <dbReference type="ARBA" id="ARBA00031484"/>
    </source>
</evidence>
<protein>
    <recommendedName>
        <fullName evidence="4">Parvulin-like PPIase</fullName>
        <ecNumber evidence="3">5.2.1.8</ecNumber>
    </recommendedName>
    <alternativeName>
        <fullName evidence="6">Peptidyl-prolyl cis-trans isomerase plp</fullName>
    </alternativeName>
    <alternativeName>
        <fullName evidence="7">Rotamase plp</fullName>
    </alternativeName>
</protein>
<gene>
    <name evidence="12" type="ORF">ACFQDM_12575</name>
</gene>
<evidence type="ECO:0000256" key="6">
    <source>
        <dbReference type="ARBA" id="ARBA00030642"/>
    </source>
</evidence>
<keyword evidence="8 12" id="KW-0413">Isomerase</keyword>
<dbReference type="PROSITE" id="PS01096">
    <property type="entry name" value="PPIC_PPIASE_1"/>
    <property type="match status" value="1"/>
</dbReference>
<evidence type="ECO:0000259" key="11">
    <source>
        <dbReference type="PROSITE" id="PS50198"/>
    </source>
</evidence>
<proteinExistence type="inferred from homology"/>
<name>A0ABW1SB64_9PROT</name>
<comment type="similarity">
    <text evidence="2">Belongs to the PpiC/parvulin rotamase family.</text>
</comment>
<feature type="compositionally biased region" description="Acidic residues" evidence="9">
    <location>
        <begin position="296"/>
        <end position="315"/>
    </location>
</feature>
<dbReference type="InterPro" id="IPR023058">
    <property type="entry name" value="PPIase_PpiC_CS"/>
</dbReference>
<dbReference type="SUPFAM" id="SSF54534">
    <property type="entry name" value="FKBP-like"/>
    <property type="match status" value="1"/>
</dbReference>
<evidence type="ECO:0000256" key="3">
    <source>
        <dbReference type="ARBA" id="ARBA00013194"/>
    </source>
</evidence>
<dbReference type="EMBL" id="JBHSSW010000017">
    <property type="protein sequence ID" value="MFC6198920.1"/>
    <property type="molecule type" value="Genomic_DNA"/>
</dbReference>
<dbReference type="InterPro" id="IPR050245">
    <property type="entry name" value="PrsA_foldase"/>
</dbReference>
<dbReference type="Gene3D" id="1.10.8.1040">
    <property type="match status" value="1"/>
</dbReference>
<dbReference type="RefSeq" id="WP_377379554.1">
    <property type="nucleotide sequence ID" value="NZ_JBHSSW010000017.1"/>
</dbReference>
<evidence type="ECO:0000313" key="13">
    <source>
        <dbReference type="Proteomes" id="UP001596303"/>
    </source>
</evidence>
<dbReference type="InterPro" id="IPR046357">
    <property type="entry name" value="PPIase_dom_sf"/>
</dbReference>
<comment type="catalytic activity">
    <reaction evidence="1">
        <text>[protein]-peptidylproline (omega=180) = [protein]-peptidylproline (omega=0)</text>
        <dbReference type="Rhea" id="RHEA:16237"/>
        <dbReference type="Rhea" id="RHEA-COMP:10747"/>
        <dbReference type="Rhea" id="RHEA-COMP:10748"/>
        <dbReference type="ChEBI" id="CHEBI:83833"/>
        <dbReference type="ChEBI" id="CHEBI:83834"/>
        <dbReference type="EC" id="5.2.1.8"/>
    </reaction>
</comment>
<evidence type="ECO:0000256" key="9">
    <source>
        <dbReference type="SAM" id="MobiDB-lite"/>
    </source>
</evidence>
<dbReference type="EC" id="5.2.1.8" evidence="3"/>
<dbReference type="InterPro" id="IPR027304">
    <property type="entry name" value="Trigger_fact/SurA_dom_sf"/>
</dbReference>
<evidence type="ECO:0000256" key="8">
    <source>
        <dbReference type="PROSITE-ProRule" id="PRU00278"/>
    </source>
</evidence>
<feature type="domain" description="PpiC" evidence="11">
    <location>
        <begin position="147"/>
        <end position="237"/>
    </location>
</feature>
<evidence type="ECO:0000256" key="1">
    <source>
        <dbReference type="ARBA" id="ARBA00000971"/>
    </source>
</evidence>
<feature type="region of interest" description="Disordered" evidence="9">
    <location>
        <begin position="281"/>
        <end position="328"/>
    </location>
</feature>
<dbReference type="Proteomes" id="UP001596303">
    <property type="component" value="Unassembled WGS sequence"/>
</dbReference>
<keyword evidence="5 8" id="KW-0697">Rotamase</keyword>
<sequence>MQRILSLLLGSVALMSLAACEKEEPPVKETPLRVNAAIAAVVNGEYILASEVELEAAAQGLMEPGDTLEIEDPVFQQILDQLIDQKLLAQEAMNLGLDQEESSRHRLQAARERILGNLLVENLVAQQVDEAAIMEMYNAQTELQQLGEEVLVRQILVSSQEEAQGLYQQLQDGAEFAALAFNHSLDRVTSAEGGLIGYVLPEAMSEPYRSVISRTSVGRVSQPFETQVGWVIVKVEDRRQEEPPTLDETRPKIVQFLTLSEISKVLKRLRTRAEIQTITGEDTISAFEDGTLEGLPEADPEDGEPADTEANDTETGESPATETEEPTE</sequence>
<evidence type="ECO:0000256" key="2">
    <source>
        <dbReference type="ARBA" id="ARBA00007656"/>
    </source>
</evidence>